<dbReference type="InterPro" id="IPR002035">
    <property type="entry name" value="VWF_A"/>
</dbReference>
<feature type="region of interest" description="Disordered" evidence="1">
    <location>
        <begin position="359"/>
        <end position="378"/>
    </location>
</feature>
<dbReference type="Proteomes" id="UP000800235">
    <property type="component" value="Unassembled WGS sequence"/>
</dbReference>
<feature type="compositionally biased region" description="Low complexity" evidence="1">
    <location>
        <begin position="359"/>
        <end position="374"/>
    </location>
</feature>
<reference evidence="3" key="1">
    <citation type="journal article" date="2020" name="Stud. Mycol.">
        <title>101 Dothideomycetes genomes: a test case for predicting lifestyles and emergence of pathogens.</title>
        <authorList>
            <person name="Haridas S."/>
            <person name="Albert R."/>
            <person name="Binder M."/>
            <person name="Bloem J."/>
            <person name="Labutti K."/>
            <person name="Salamov A."/>
            <person name="Andreopoulos B."/>
            <person name="Baker S."/>
            <person name="Barry K."/>
            <person name="Bills G."/>
            <person name="Bluhm B."/>
            <person name="Cannon C."/>
            <person name="Castanera R."/>
            <person name="Culley D."/>
            <person name="Daum C."/>
            <person name="Ezra D."/>
            <person name="Gonzalez J."/>
            <person name="Henrissat B."/>
            <person name="Kuo A."/>
            <person name="Liang C."/>
            <person name="Lipzen A."/>
            <person name="Lutzoni F."/>
            <person name="Magnuson J."/>
            <person name="Mondo S."/>
            <person name="Nolan M."/>
            <person name="Ohm R."/>
            <person name="Pangilinan J."/>
            <person name="Park H.-J."/>
            <person name="Ramirez L."/>
            <person name="Alfaro M."/>
            <person name="Sun H."/>
            <person name="Tritt A."/>
            <person name="Yoshinaga Y."/>
            <person name="Zwiers L.-H."/>
            <person name="Turgeon B."/>
            <person name="Goodwin S."/>
            <person name="Spatafora J."/>
            <person name="Crous P."/>
            <person name="Grigoriev I."/>
        </authorList>
    </citation>
    <scope>NUCLEOTIDE SEQUENCE</scope>
    <source>
        <strain evidence="3">CBS 130266</strain>
    </source>
</reference>
<name>A0A9P4NL60_9PEZI</name>
<dbReference type="CDD" id="cd00198">
    <property type="entry name" value="vWFA"/>
    <property type="match status" value="1"/>
</dbReference>
<gene>
    <name evidence="3" type="ORF">EJ08DRAFT_651880</name>
</gene>
<proteinExistence type="predicted"/>
<dbReference type="InterPro" id="IPR036465">
    <property type="entry name" value="vWFA_dom_sf"/>
</dbReference>
<comment type="caution">
    <text evidence="3">The sequence shown here is derived from an EMBL/GenBank/DDBJ whole genome shotgun (WGS) entry which is preliminary data.</text>
</comment>
<accession>A0A9P4NL60</accession>
<keyword evidence="4" id="KW-1185">Reference proteome</keyword>
<protein>
    <recommendedName>
        <fullName evidence="2">VWFA domain-containing protein</fullName>
    </recommendedName>
</protein>
<sequence>MVRYLDLAVLTTTALLSPVLGSLYARNSLVRRADVPAACQALQINGGNGGRKIGIVIDSSGSNADTDPNDIRVVAAKNLNDALISSAKATADKKADLVTVVDFDSYAVVLYPLGDPSGANAQIDTINSSGGTAIYDGVAKAIDELAKGSNVPTANLTGIVVLTDGQDGSTTALIREINRAGSLGIRVSFGFLDPSSSSAAAPNVLAAILKTGGIYSTISSASAQQSFVNLVFSNGITGSDAGSSVSNVLLPGIASAQFQSGSGSNTFTYSAQSGEALNFTIQALSSQTLDAVLKDKAAGTELNKTKTGTGGTGFMAYNVQQATELELVVTSGSTNASALFSVGMNSSLGVVNCSLPGSTPTNTTGGNGTLTPGSHTSPPPMQYTGGADVIGAGLLSLLGGAAFAVLL</sequence>
<feature type="domain" description="VWFA" evidence="2">
    <location>
        <begin position="55"/>
        <end position="166"/>
    </location>
</feature>
<dbReference type="OrthoDB" id="301415at2759"/>
<dbReference type="Pfam" id="PF13519">
    <property type="entry name" value="VWA_2"/>
    <property type="match status" value="1"/>
</dbReference>
<dbReference type="SUPFAM" id="SSF53300">
    <property type="entry name" value="vWA-like"/>
    <property type="match status" value="1"/>
</dbReference>
<evidence type="ECO:0000256" key="1">
    <source>
        <dbReference type="SAM" id="MobiDB-lite"/>
    </source>
</evidence>
<dbReference type="AlphaFoldDB" id="A0A9P4NL60"/>
<dbReference type="Gene3D" id="3.40.50.410">
    <property type="entry name" value="von Willebrand factor, type A domain"/>
    <property type="match status" value="1"/>
</dbReference>
<evidence type="ECO:0000313" key="3">
    <source>
        <dbReference type="EMBL" id="KAF2426200.1"/>
    </source>
</evidence>
<organism evidence="3 4">
    <name type="scientific">Tothia fuscella</name>
    <dbReference type="NCBI Taxonomy" id="1048955"/>
    <lineage>
        <taxon>Eukaryota</taxon>
        <taxon>Fungi</taxon>
        <taxon>Dikarya</taxon>
        <taxon>Ascomycota</taxon>
        <taxon>Pezizomycotina</taxon>
        <taxon>Dothideomycetes</taxon>
        <taxon>Pleosporomycetidae</taxon>
        <taxon>Venturiales</taxon>
        <taxon>Cylindrosympodiaceae</taxon>
        <taxon>Tothia</taxon>
    </lineage>
</organism>
<evidence type="ECO:0000259" key="2">
    <source>
        <dbReference type="Pfam" id="PF13519"/>
    </source>
</evidence>
<dbReference type="EMBL" id="MU007066">
    <property type="protein sequence ID" value="KAF2426200.1"/>
    <property type="molecule type" value="Genomic_DNA"/>
</dbReference>
<evidence type="ECO:0000313" key="4">
    <source>
        <dbReference type="Proteomes" id="UP000800235"/>
    </source>
</evidence>